<name>A0A6N9T439_9HYPH</name>
<comment type="caution">
    <text evidence="1">The sequence shown here is derived from an EMBL/GenBank/DDBJ whole genome shotgun (WGS) entry which is preliminary data.</text>
</comment>
<gene>
    <name evidence="1" type="ORF">GTK09_16545</name>
</gene>
<evidence type="ECO:0000313" key="2">
    <source>
        <dbReference type="Proteomes" id="UP000469011"/>
    </source>
</evidence>
<reference evidence="1 2" key="1">
    <citation type="submission" date="2020-01" db="EMBL/GenBank/DDBJ databases">
        <title>Jiella pacifica sp. nov.</title>
        <authorList>
            <person name="Xue Z."/>
            <person name="Zhu S."/>
            <person name="Chen J."/>
            <person name="Yang J."/>
        </authorList>
    </citation>
    <scope>NUCLEOTIDE SEQUENCE [LARGE SCALE GENOMIC DNA]</scope>
    <source>
        <strain evidence="1 2">40Bstr34</strain>
    </source>
</reference>
<dbReference type="RefSeq" id="WP_163464535.1">
    <property type="nucleotide sequence ID" value="NZ_JAAAMG010000014.1"/>
</dbReference>
<organism evidence="1 2">
    <name type="scientific">Jiella pacifica</name>
    <dbReference type="NCBI Taxonomy" id="2696469"/>
    <lineage>
        <taxon>Bacteria</taxon>
        <taxon>Pseudomonadati</taxon>
        <taxon>Pseudomonadota</taxon>
        <taxon>Alphaproteobacteria</taxon>
        <taxon>Hyphomicrobiales</taxon>
        <taxon>Aurantimonadaceae</taxon>
        <taxon>Jiella</taxon>
    </lineage>
</organism>
<sequence>MDTVAACTASIIADDERQTSDISGLSQRAVHPRAYSEDDEASMFGRFVEAGATAERRAKVGGQAERLLVLRRCDCAAIR</sequence>
<dbReference type="EMBL" id="JAAAMG010000014">
    <property type="protein sequence ID" value="NDW06031.1"/>
    <property type="molecule type" value="Genomic_DNA"/>
</dbReference>
<evidence type="ECO:0000313" key="1">
    <source>
        <dbReference type="EMBL" id="NDW06031.1"/>
    </source>
</evidence>
<proteinExistence type="predicted"/>
<accession>A0A6N9T439</accession>
<dbReference type="AlphaFoldDB" id="A0A6N9T439"/>
<protein>
    <submittedName>
        <fullName evidence="1">Uncharacterized protein</fullName>
    </submittedName>
</protein>
<dbReference type="Proteomes" id="UP000469011">
    <property type="component" value="Unassembled WGS sequence"/>
</dbReference>
<keyword evidence="2" id="KW-1185">Reference proteome</keyword>